<accession>A6F0T9</accession>
<organism evidence="1 2">
    <name type="scientific">Marinobacter algicola DG893</name>
    <dbReference type="NCBI Taxonomy" id="443152"/>
    <lineage>
        <taxon>Bacteria</taxon>
        <taxon>Pseudomonadati</taxon>
        <taxon>Pseudomonadota</taxon>
        <taxon>Gammaproteobacteria</taxon>
        <taxon>Pseudomonadales</taxon>
        <taxon>Marinobacteraceae</taxon>
        <taxon>Marinobacter</taxon>
    </lineage>
</organism>
<sequence>MDNIPRLILVEREHRFRKILKSIHLQPEWVFMMGQNMHIPQVPHVLERHHLGKVFFEKPDRAITAPDLLYSKVGLDIAQFQNQFPDSQQKARKLNTQALMPSLFIWFVGR</sequence>
<proteinExistence type="predicted"/>
<keyword evidence="2" id="KW-1185">Reference proteome</keyword>
<name>A6F0T9_9GAMM</name>
<dbReference type="RefSeq" id="WP_007153881.1">
    <property type="nucleotide sequence ID" value="NZ_ABCP01000014.1"/>
</dbReference>
<dbReference type="EMBL" id="ABCP01000014">
    <property type="protein sequence ID" value="EDM47678.1"/>
    <property type="molecule type" value="Genomic_DNA"/>
</dbReference>
<gene>
    <name evidence="1" type="ORF">MDG893_19924</name>
</gene>
<dbReference type="STRING" id="443152.MDG893_19924"/>
<comment type="caution">
    <text evidence="1">The sequence shown here is derived from an EMBL/GenBank/DDBJ whole genome shotgun (WGS) entry which is preliminary data.</text>
</comment>
<evidence type="ECO:0000313" key="1">
    <source>
        <dbReference type="EMBL" id="EDM47678.1"/>
    </source>
</evidence>
<protein>
    <submittedName>
        <fullName evidence="1">Uncharacterized protein</fullName>
    </submittedName>
</protein>
<reference evidence="1 2" key="1">
    <citation type="submission" date="2007-06" db="EMBL/GenBank/DDBJ databases">
        <authorList>
            <person name="Green D."/>
            <person name="Ferriera S."/>
            <person name="Johnson J."/>
            <person name="Kravitz S."/>
            <person name="Beeson K."/>
            <person name="Sutton G."/>
            <person name="Rogers Y.-H."/>
            <person name="Friedman R."/>
            <person name="Frazier M."/>
            <person name="Venter J.C."/>
        </authorList>
    </citation>
    <scope>NUCLEOTIDE SEQUENCE [LARGE SCALE GENOMIC DNA]</scope>
    <source>
        <strain evidence="1 2">DG893</strain>
    </source>
</reference>
<dbReference type="AlphaFoldDB" id="A6F0T9"/>
<evidence type="ECO:0000313" key="2">
    <source>
        <dbReference type="Proteomes" id="UP000005856"/>
    </source>
</evidence>
<dbReference type="Proteomes" id="UP000005856">
    <property type="component" value="Unassembled WGS sequence"/>
</dbReference>